<dbReference type="GO" id="GO:1990817">
    <property type="term" value="F:poly(A) RNA polymerase activity"/>
    <property type="evidence" value="ECO:0007669"/>
    <property type="project" value="InterPro"/>
</dbReference>
<evidence type="ECO:0000256" key="1">
    <source>
        <dbReference type="ARBA" id="ARBA00022723"/>
    </source>
</evidence>
<protein>
    <submittedName>
        <fullName evidence="6">Non-canonical poly(A) polymerase-like protein</fullName>
    </submittedName>
</protein>
<feature type="domain" description="Poly(A) RNA polymerase mitochondrial-like central palm" evidence="5">
    <location>
        <begin position="139"/>
        <end position="267"/>
    </location>
</feature>
<evidence type="ECO:0000259" key="5">
    <source>
        <dbReference type="Pfam" id="PF22600"/>
    </source>
</evidence>
<dbReference type="InterPro" id="IPR043519">
    <property type="entry name" value="NT_sf"/>
</dbReference>
<reference evidence="6" key="1">
    <citation type="submission" date="2012-05" db="EMBL/GenBank/DDBJ databases">
        <title>Full-length cDNAs of dinoflagellates Amphidinium carterae and Karlodinium veneficum.</title>
        <authorList>
            <person name="Zhang H."/>
            <person name="Zhuang Y."/>
            <person name="Place A."/>
            <person name="Gaasterland T."/>
            <person name="Rogers Y.-H."/>
            <person name="Gill J."/>
            <person name="Lin S."/>
        </authorList>
    </citation>
    <scope>NUCLEOTIDE SEQUENCE</scope>
    <source>
        <strain evidence="6">CCMP2778</strain>
    </source>
</reference>
<evidence type="ECO:0000259" key="4">
    <source>
        <dbReference type="Pfam" id="PF03828"/>
    </source>
</evidence>
<dbReference type="AlphaFoldDB" id="R9QTG4"/>
<evidence type="ECO:0000256" key="2">
    <source>
        <dbReference type="ARBA" id="ARBA00022842"/>
    </source>
</evidence>
<dbReference type="GO" id="GO:0003729">
    <property type="term" value="F:mRNA binding"/>
    <property type="evidence" value="ECO:0007669"/>
    <property type="project" value="TreeGrafter"/>
</dbReference>
<organism evidence="6">
    <name type="scientific">Karlodinium veneficum</name>
    <name type="common">Dinoflagellate</name>
    <name type="synonym">Karlodinium micrum</name>
    <dbReference type="NCBI Taxonomy" id="407301"/>
    <lineage>
        <taxon>Eukaryota</taxon>
        <taxon>Sar</taxon>
        <taxon>Alveolata</taxon>
        <taxon>Dinophyceae</taxon>
        <taxon>Gymnodiniales</taxon>
        <taxon>Kareniaceae</taxon>
        <taxon>Karlodinium</taxon>
    </lineage>
</organism>
<dbReference type="GO" id="GO:0031123">
    <property type="term" value="P:RNA 3'-end processing"/>
    <property type="evidence" value="ECO:0007669"/>
    <property type="project" value="TreeGrafter"/>
</dbReference>
<dbReference type="EMBL" id="JX121628">
    <property type="protein sequence ID" value="AGC70758.1"/>
    <property type="molecule type" value="mRNA"/>
</dbReference>
<dbReference type="Gene3D" id="1.10.1410.10">
    <property type="match status" value="1"/>
</dbReference>
<proteinExistence type="evidence at transcript level"/>
<dbReference type="SUPFAM" id="SSF81301">
    <property type="entry name" value="Nucleotidyltransferase"/>
    <property type="match status" value="1"/>
</dbReference>
<dbReference type="Pfam" id="PF03828">
    <property type="entry name" value="PAP_assoc"/>
    <property type="match status" value="1"/>
</dbReference>
<evidence type="ECO:0000313" key="6">
    <source>
        <dbReference type="EMBL" id="AGC70758.1"/>
    </source>
</evidence>
<dbReference type="Gene3D" id="3.30.460.10">
    <property type="entry name" value="Beta Polymerase, domain 2"/>
    <property type="match status" value="1"/>
</dbReference>
<dbReference type="GO" id="GO:0005730">
    <property type="term" value="C:nucleolus"/>
    <property type="evidence" value="ECO:0007669"/>
    <property type="project" value="TreeGrafter"/>
</dbReference>
<keyword evidence="1" id="KW-0479">Metal-binding</keyword>
<dbReference type="GO" id="GO:0031499">
    <property type="term" value="C:TRAMP complex"/>
    <property type="evidence" value="ECO:0007669"/>
    <property type="project" value="TreeGrafter"/>
</dbReference>
<dbReference type="CDD" id="cd05402">
    <property type="entry name" value="NT_PAP_TUTase"/>
    <property type="match status" value="1"/>
</dbReference>
<feature type="domain" description="PAP-associated" evidence="4">
    <location>
        <begin position="329"/>
        <end position="389"/>
    </location>
</feature>
<accession>R9QTG4</accession>
<evidence type="ECO:0000256" key="3">
    <source>
        <dbReference type="SAM" id="MobiDB-lite"/>
    </source>
</evidence>
<feature type="region of interest" description="Disordered" evidence="3">
    <location>
        <begin position="469"/>
        <end position="513"/>
    </location>
</feature>
<name>R9QTG4_KARVE</name>
<sequence length="513" mass="57390">MDGETPPAASASDDKAKADLAAVTPDEKAETENADVVAPEQKVKLEVKQEEEDGTPWLRQEDLLEEDIERNREQAARNIRMREKLRKKRLEKQAQAEMPGLDFEDFVPVGQSAKKTVVNESLPPWFEERGYIENSVLRLHEEMLDFTRFMRPSQVEIEARRSWVRTVAICARSLWPTCEVRIFGSFFSSLALPNADVDIALLNVPCKPATAMKLLADRMLEDNEISWLEIIASAKCQLLKIRSQSCGLRADVVVNQPDGIKTSQFIRDRCKEYPQMKQLLIFLKYFLQQRGLHETYTGGMGSYLLCNVVLHFLQRHPARNDKQLYAATSLGHLLFDFFRYYGKEFRYETQAISLLNGGRVFNKSERGKGGGKGKKGGIALCLESPLDPSVDLGGPCFRMSVLKNLFNHAFHCLSFLFATKASPDASMLCPFLLDPGHAVITDRHKLMTEQPVALPGLKRANDYMDAVAEEGGLPSPEDVPMAKRQKTTASDDAAADGDKPDGFVPLGASEESA</sequence>
<dbReference type="SUPFAM" id="SSF81631">
    <property type="entry name" value="PAP/OAS1 substrate-binding domain"/>
    <property type="match status" value="1"/>
</dbReference>
<dbReference type="InterPro" id="IPR045862">
    <property type="entry name" value="Trf4-like"/>
</dbReference>
<dbReference type="PANTHER" id="PTHR23092">
    <property type="entry name" value="POLY(A) RNA POLYMERASE"/>
    <property type="match status" value="1"/>
</dbReference>
<dbReference type="GO" id="GO:0043634">
    <property type="term" value="P:polyadenylation-dependent ncRNA catabolic process"/>
    <property type="evidence" value="ECO:0007669"/>
    <property type="project" value="TreeGrafter"/>
</dbReference>
<dbReference type="Pfam" id="PF22600">
    <property type="entry name" value="MTPAP-like_central"/>
    <property type="match status" value="1"/>
</dbReference>
<feature type="region of interest" description="Disordered" evidence="3">
    <location>
        <begin position="1"/>
        <end position="37"/>
    </location>
</feature>
<dbReference type="InterPro" id="IPR054708">
    <property type="entry name" value="MTPAP-like_central"/>
</dbReference>
<keyword evidence="2" id="KW-0460">Magnesium</keyword>
<dbReference type="GO" id="GO:0046872">
    <property type="term" value="F:metal ion binding"/>
    <property type="evidence" value="ECO:0007669"/>
    <property type="project" value="UniProtKB-KW"/>
</dbReference>
<dbReference type="InterPro" id="IPR002058">
    <property type="entry name" value="PAP_assoc"/>
</dbReference>
<dbReference type="PANTHER" id="PTHR23092:SF15">
    <property type="entry name" value="INACTIVE NON-CANONICAL POLY(A) RNA POLYMERASE PROTEIN TRF4-2-RELATED"/>
    <property type="match status" value="1"/>
</dbReference>